<dbReference type="GO" id="GO:0000209">
    <property type="term" value="P:protein polyubiquitination"/>
    <property type="evidence" value="ECO:0007669"/>
    <property type="project" value="TreeGrafter"/>
</dbReference>
<dbReference type="PANTHER" id="PTHR14939">
    <property type="entry name" value="F-BOX ONLY PROTEIN 22"/>
    <property type="match status" value="1"/>
</dbReference>
<organism evidence="3 4">
    <name type="scientific">Dinothrombium tinctorium</name>
    <dbReference type="NCBI Taxonomy" id="1965070"/>
    <lineage>
        <taxon>Eukaryota</taxon>
        <taxon>Metazoa</taxon>
        <taxon>Ecdysozoa</taxon>
        <taxon>Arthropoda</taxon>
        <taxon>Chelicerata</taxon>
        <taxon>Arachnida</taxon>
        <taxon>Acari</taxon>
        <taxon>Acariformes</taxon>
        <taxon>Trombidiformes</taxon>
        <taxon>Prostigmata</taxon>
        <taxon>Anystina</taxon>
        <taxon>Parasitengona</taxon>
        <taxon>Trombidioidea</taxon>
        <taxon>Trombidiidae</taxon>
        <taxon>Dinothrombium</taxon>
    </lineage>
</organism>
<evidence type="ECO:0000313" key="2">
    <source>
        <dbReference type="EMBL" id="RWS14754.1"/>
    </source>
</evidence>
<dbReference type="AlphaFoldDB" id="A0A3S4RDB6"/>
<dbReference type="EMBL" id="NCKU01000625">
    <property type="protein sequence ID" value="RWS14762.1"/>
    <property type="molecule type" value="Genomic_DNA"/>
</dbReference>
<dbReference type="OrthoDB" id="199913at2759"/>
<proteinExistence type="predicted"/>
<name>A0A3S4RDB6_9ACAR</name>
<dbReference type="Proteomes" id="UP000285301">
    <property type="component" value="Unassembled WGS sequence"/>
</dbReference>
<dbReference type="InterPro" id="IPR001810">
    <property type="entry name" value="F-box_dom"/>
</dbReference>
<dbReference type="CDD" id="cd09917">
    <property type="entry name" value="F-box_SF"/>
    <property type="match status" value="1"/>
</dbReference>
<comment type="caution">
    <text evidence="3">The sequence shown here is derived from an EMBL/GenBank/DDBJ whole genome shotgun (WGS) entry which is preliminary data.</text>
</comment>
<reference evidence="3 4" key="1">
    <citation type="journal article" date="2018" name="Gigascience">
        <title>Genomes of trombidid mites reveal novel predicted allergens and laterally-transferred genes associated with secondary metabolism.</title>
        <authorList>
            <person name="Dong X."/>
            <person name="Chaisiri K."/>
            <person name="Xia D."/>
            <person name="Armstrong S.D."/>
            <person name="Fang Y."/>
            <person name="Donnelly M.J."/>
            <person name="Kadowaki T."/>
            <person name="McGarry J.W."/>
            <person name="Darby A.C."/>
            <person name="Makepeace B.L."/>
        </authorList>
    </citation>
    <scope>NUCLEOTIDE SEQUENCE [LARGE SCALE GENOMIC DNA]</scope>
    <source>
        <strain evidence="3">UoL-WK</strain>
    </source>
</reference>
<dbReference type="EMBL" id="NCKU01000629">
    <property type="protein sequence ID" value="RWS14754.1"/>
    <property type="molecule type" value="Genomic_DNA"/>
</dbReference>
<evidence type="ECO:0000313" key="3">
    <source>
        <dbReference type="EMBL" id="RWS14762.1"/>
    </source>
</evidence>
<reference evidence="3" key="2">
    <citation type="submission" date="2018-11" db="EMBL/GenBank/DDBJ databases">
        <title>Trombidioid mite genomics.</title>
        <authorList>
            <person name="Dong X."/>
        </authorList>
    </citation>
    <scope>NUCLEOTIDE SEQUENCE</scope>
    <source>
        <strain evidence="3">UoL-WK</strain>
    </source>
</reference>
<sequence length="384" mass="44667">MNEWTAVNRALCDCVILSEIFSQLSLCELTVCRRVCKLWLQLAESELNRRLNTEYWFFAYKKRKPFTPQGTKQNSNYLDEFTSNLEQSLNHTRLRIRPQNALVFYGDNSDKKDRFEDLNKFFTSFPNLIPPNCRSIFIHSKCGVVGFDQQIEPNEVLSVYTNETAVSYLFTPKYLNQQNCGIVLFDEKESLNLFDVSNPIYNNLKCVIVFRPFRSEISTAKSFEHIERMIVELRGKVAFGGAVVDVMGFYEGTHSNALFRFKFKELIGVAFYGDKVKSASIVLRTRTETDLRNTLLNFRQNLDFDPDFHNSKVETIGFMFIDKDRNVFTYGRLNVESQIFHEVFPKVKLNGVLCYSEGGVDYLPKQPLKTEVDGEYWHYHATVI</sequence>
<dbReference type="InterPro" id="IPR036047">
    <property type="entry name" value="F-box-like_dom_sf"/>
</dbReference>
<dbReference type="PANTHER" id="PTHR14939:SF5">
    <property type="entry name" value="F-BOX ONLY PROTEIN 22"/>
    <property type="match status" value="1"/>
</dbReference>
<gene>
    <name evidence="3" type="ORF">B4U79_18956</name>
    <name evidence="2" type="ORF">B4U79_18957</name>
</gene>
<dbReference type="STRING" id="1965070.A0A3S4RDB6"/>
<evidence type="ECO:0000313" key="4">
    <source>
        <dbReference type="Proteomes" id="UP000285301"/>
    </source>
</evidence>
<feature type="non-terminal residue" evidence="3">
    <location>
        <position position="384"/>
    </location>
</feature>
<dbReference type="Pfam" id="PF12937">
    <property type="entry name" value="F-box-like"/>
    <property type="match status" value="1"/>
</dbReference>
<evidence type="ECO:0000259" key="1">
    <source>
        <dbReference type="Pfam" id="PF12937"/>
    </source>
</evidence>
<keyword evidence="4" id="KW-1185">Reference proteome</keyword>
<dbReference type="Gene3D" id="1.20.1280.50">
    <property type="match status" value="1"/>
</dbReference>
<dbReference type="GO" id="GO:0032436">
    <property type="term" value="P:positive regulation of proteasomal ubiquitin-dependent protein catabolic process"/>
    <property type="evidence" value="ECO:0007669"/>
    <property type="project" value="TreeGrafter"/>
</dbReference>
<accession>A0A3S4RDB6</accession>
<feature type="domain" description="F-box" evidence="1">
    <location>
        <begin position="16"/>
        <end position="51"/>
    </location>
</feature>
<dbReference type="SUPFAM" id="SSF81383">
    <property type="entry name" value="F-box domain"/>
    <property type="match status" value="1"/>
</dbReference>
<protein>
    <submittedName>
        <fullName evidence="3">F-box only protein 22-like protein</fullName>
    </submittedName>
</protein>